<evidence type="ECO:0000313" key="6">
    <source>
        <dbReference type="Proteomes" id="UP000019918"/>
    </source>
</evidence>
<dbReference type="InterPro" id="IPR017701">
    <property type="entry name" value="Se_rdtase_YgfK"/>
</dbReference>
<dbReference type="PROSITE" id="PS51379">
    <property type="entry name" value="4FE4S_FER_2"/>
    <property type="match status" value="1"/>
</dbReference>
<dbReference type="InterPro" id="IPR017896">
    <property type="entry name" value="4Fe4S_Fe-S-bd"/>
</dbReference>
<dbReference type="PRINTS" id="PR00469">
    <property type="entry name" value="PNDRDTASEII"/>
</dbReference>
<dbReference type="InterPro" id="IPR028261">
    <property type="entry name" value="DPD_II"/>
</dbReference>
<dbReference type="PATRIC" id="fig|69222.5.peg.735"/>
<dbReference type="RefSeq" id="WP_034934333.1">
    <property type="nucleotide sequence ID" value="NZ_JFHN01000022.1"/>
</dbReference>
<dbReference type="GO" id="GO:0016491">
    <property type="term" value="F:oxidoreductase activity"/>
    <property type="evidence" value="ECO:0007669"/>
    <property type="project" value="InterPro"/>
</dbReference>
<feature type="domain" description="4Fe-4S ferredoxin-type" evidence="4">
    <location>
        <begin position="930"/>
        <end position="960"/>
    </location>
</feature>
<dbReference type="NCBIfam" id="TIGR03315">
    <property type="entry name" value="Se_ygfK"/>
    <property type="match status" value="1"/>
</dbReference>
<dbReference type="OrthoDB" id="9810782at2"/>
<dbReference type="EMBL" id="JFHN01000022">
    <property type="protein sequence ID" value="EXU76833.1"/>
    <property type="molecule type" value="Genomic_DNA"/>
</dbReference>
<dbReference type="InterPro" id="IPR036188">
    <property type="entry name" value="FAD/NAD-bd_sf"/>
</dbReference>
<evidence type="ECO:0000259" key="4">
    <source>
        <dbReference type="PROSITE" id="PS51379"/>
    </source>
</evidence>
<dbReference type="PROSITE" id="PS00198">
    <property type="entry name" value="4FE4S_FER_1"/>
    <property type="match status" value="1"/>
</dbReference>
<reference evidence="5 6" key="1">
    <citation type="submission" date="2014-02" db="EMBL/GenBank/DDBJ databases">
        <title>Draft genome of Erwinia mallotivora strain BT-MARDI, a papaya dieback pathogen.</title>
        <authorList>
            <person name="Redzuan R."/>
            <person name="Abu Bakar N."/>
            <person name="Badrun R."/>
            <person name="Mohd Raih M.F."/>
            <person name="Rozano L."/>
            <person name="Mat Amin N."/>
        </authorList>
    </citation>
    <scope>NUCLEOTIDE SEQUENCE [LARGE SCALE GENOMIC DNA]</scope>
    <source>
        <strain evidence="5 6">BT-MARDI</strain>
    </source>
</reference>
<dbReference type="SUPFAM" id="SSF51395">
    <property type="entry name" value="FMN-linked oxidoreductases"/>
    <property type="match status" value="1"/>
</dbReference>
<dbReference type="AlphaFoldDB" id="A0A014NBR4"/>
<evidence type="ECO:0000313" key="5">
    <source>
        <dbReference type="EMBL" id="EXU76833.1"/>
    </source>
</evidence>
<accession>A0A014NBR4</accession>
<dbReference type="Pfam" id="PF07992">
    <property type="entry name" value="Pyr_redox_2"/>
    <property type="match status" value="1"/>
</dbReference>
<evidence type="ECO:0000256" key="3">
    <source>
        <dbReference type="ARBA" id="ARBA00023014"/>
    </source>
</evidence>
<evidence type="ECO:0000256" key="1">
    <source>
        <dbReference type="ARBA" id="ARBA00022723"/>
    </source>
</evidence>
<dbReference type="SUPFAM" id="SSF46548">
    <property type="entry name" value="alpha-helical ferredoxin"/>
    <property type="match status" value="2"/>
</dbReference>
<dbReference type="PANTHER" id="PTHR42783:SF3">
    <property type="entry name" value="GLUTAMATE SYNTHASE [NADPH] SMALL CHAIN-RELATED"/>
    <property type="match status" value="1"/>
</dbReference>
<sequence length="1035" mass="115116">MGDIMRPIPFDALLTRICAEYQENQSVFGIPEQAFYSRSPSRQIACFGRRCDTPLGPAAGPHTQLAQNIIVAWLTGGSFIELKTVQILDRLELDKPCIDASDEAWNTEWSTEFTLKKAHDEYLKAWMVLHLLEEIFTPRHHGQSRSFIFNMSVGYDLKGIQQPRMQQFIDQMVDTRNNPKFARYQQALADFIARGDYRLLAKADRSALQSLPTRISPEMVNSVTLSTMHGCPPDEIESICRYMLTEKKLHTCVKLNPTLLGYQRVREILDGNGFDYISLNEASFSHDLQLTQALAMLERLIALGKKQQLSFGVKLTNTLGARNHKQRLPGEEMYMSGRALYPLSINVAAVLSEHFDGKLPISYSGGASQFNIADIFATGIQPITMATDLLKPGGYLRMKNCAERLDGSEGWDSHQIDVVRLRALAEQALKADWAQKEWKSRDEIDTGASLPLTDCYVAPCVTACAIHQDIPEYLRLAGEGRYTDALELIYQRNALPAITGHICDHQCQNNCTRLDYENALNIRRIKKITLEKGWQGYRQRWHKPAGSGDRPPVAVLGAGPAGLAAGYFLARAGHPVTLFEREESAGGVVKNIVPQFRIPAELIHHDINFISEHGVKFVYNCAPDLTIASLRRQGFSSICIAVGAGKSNRLQLSGSGVKPLKSFEFLRRFNRNQLAGEVRGEVAVVGAGNTAMDCARAARRVPGVNSVTIIYRREHRDMPAWPEEINAARQEGVGFETLLSPEGFDHAGQLVMRVMKPGEPDNQGRRRPLATEQTRCRHFDAVITATGEQADTDLLQRLGLEMAADGYPSVNPQTLETSVPGVFLIGDVQTGPASVVSAIGSARKAADTILRRENIRGSSDDKRWLNSNPAAIWARKGTVAVRQIACDDGEAFARQEAARCLECHYVCAKCVDVCPNRANVALSVPGFQNRQQILHLDALCNECGNCAQFCPWQGKPYKDKVTVFSLQEDFNNSSNPGFLVKESAVQIRLKDRTWQLELGSEGEIAGDLPEELTSMAQIIRYTHQHHHYLLGSVEE</sequence>
<gene>
    <name evidence="5" type="ORF">BG55_03490</name>
</gene>
<evidence type="ECO:0000256" key="2">
    <source>
        <dbReference type="ARBA" id="ARBA00023004"/>
    </source>
</evidence>
<keyword evidence="1" id="KW-0479">Metal-binding</keyword>
<keyword evidence="3" id="KW-0411">Iron-sulfur</keyword>
<dbReference type="PRINTS" id="PR00368">
    <property type="entry name" value="FADPNR"/>
</dbReference>
<dbReference type="STRING" id="69222.BG55_03490"/>
<keyword evidence="2" id="KW-0408">Iron</keyword>
<dbReference type="GO" id="GO:0051536">
    <property type="term" value="F:iron-sulfur cluster binding"/>
    <property type="evidence" value="ECO:0007669"/>
    <property type="project" value="UniProtKB-KW"/>
</dbReference>
<protein>
    <submittedName>
        <fullName evidence="5">Selenate reductase subunit YgfK</fullName>
    </submittedName>
</protein>
<dbReference type="PANTHER" id="PTHR42783">
    <property type="entry name" value="GLUTAMATE SYNTHASE [NADPH] SMALL CHAIN"/>
    <property type="match status" value="1"/>
</dbReference>
<dbReference type="InterPro" id="IPR017900">
    <property type="entry name" value="4Fe4S_Fe_S_CS"/>
</dbReference>
<organism evidence="5 6">
    <name type="scientific">Erwinia mallotivora</name>
    <dbReference type="NCBI Taxonomy" id="69222"/>
    <lineage>
        <taxon>Bacteria</taxon>
        <taxon>Pseudomonadati</taxon>
        <taxon>Pseudomonadota</taxon>
        <taxon>Gammaproteobacteria</taxon>
        <taxon>Enterobacterales</taxon>
        <taxon>Erwiniaceae</taxon>
        <taxon>Erwinia</taxon>
    </lineage>
</organism>
<dbReference type="Proteomes" id="UP000019918">
    <property type="component" value="Unassembled WGS sequence"/>
</dbReference>
<dbReference type="Pfam" id="PF14691">
    <property type="entry name" value="Fer4_20"/>
    <property type="match status" value="1"/>
</dbReference>
<name>A0A014NBR4_9GAMM</name>
<dbReference type="SUPFAM" id="SSF51971">
    <property type="entry name" value="Nucleotide-binding domain"/>
    <property type="match status" value="2"/>
</dbReference>
<dbReference type="GO" id="GO:0046872">
    <property type="term" value="F:metal ion binding"/>
    <property type="evidence" value="ECO:0007669"/>
    <property type="project" value="UniProtKB-KW"/>
</dbReference>
<comment type="caution">
    <text evidence="5">The sequence shown here is derived from an EMBL/GenBank/DDBJ whole genome shotgun (WGS) entry which is preliminary data.</text>
</comment>
<dbReference type="Gene3D" id="1.10.1060.10">
    <property type="entry name" value="Alpha-helical ferredoxin"/>
    <property type="match status" value="1"/>
</dbReference>
<dbReference type="InterPro" id="IPR009051">
    <property type="entry name" value="Helical_ferredxn"/>
</dbReference>
<dbReference type="Gene3D" id="3.50.50.60">
    <property type="entry name" value="FAD/NAD(P)-binding domain"/>
    <property type="match status" value="2"/>
</dbReference>
<proteinExistence type="predicted"/>
<keyword evidence="6" id="KW-1185">Reference proteome</keyword>
<dbReference type="InterPro" id="IPR023753">
    <property type="entry name" value="FAD/NAD-binding_dom"/>
</dbReference>